<dbReference type="EC" id="2.4.1.-" evidence="5"/>
<evidence type="ECO:0000313" key="8">
    <source>
        <dbReference type="EMBL" id="KAL3762739.1"/>
    </source>
</evidence>
<reference evidence="8 9" key="1">
    <citation type="submission" date="2024-10" db="EMBL/GenBank/DDBJ databases">
        <title>Updated reference genomes for cyclostephanoid diatoms.</title>
        <authorList>
            <person name="Roberts W.R."/>
            <person name="Alverson A.J."/>
        </authorList>
    </citation>
    <scope>NUCLEOTIDE SEQUENCE [LARGE SCALE GENOMIC DNA]</scope>
    <source>
        <strain evidence="8 9">AJA276-08</strain>
    </source>
</reference>
<comment type="subcellular location">
    <subcellularLocation>
        <location evidence="5">Golgi apparatus</location>
        <location evidence="5">Golgi stack membrane</location>
        <topology evidence="5">Single-pass type II membrane protein</topology>
    </subcellularLocation>
</comment>
<accession>A0ABD3MFC7</accession>
<keyword evidence="9" id="KW-1185">Reference proteome</keyword>
<dbReference type="PANTHER" id="PTHR11929">
    <property type="entry name" value="ALPHA- 1,3 -FUCOSYLTRANSFERASE"/>
    <property type="match status" value="1"/>
</dbReference>
<comment type="similarity">
    <text evidence="2 5">Belongs to the glycosyltransferase 10 family.</text>
</comment>
<evidence type="ECO:0000256" key="1">
    <source>
        <dbReference type="ARBA" id="ARBA00004922"/>
    </source>
</evidence>
<keyword evidence="3 5" id="KW-0328">Glycosyltransferase</keyword>
<dbReference type="AlphaFoldDB" id="A0ABD3MFC7"/>
<dbReference type="EMBL" id="JALLAZ020001820">
    <property type="protein sequence ID" value="KAL3762739.1"/>
    <property type="molecule type" value="Genomic_DNA"/>
</dbReference>
<evidence type="ECO:0000256" key="6">
    <source>
        <dbReference type="SAM" id="MobiDB-lite"/>
    </source>
</evidence>
<dbReference type="InterPro" id="IPR038577">
    <property type="entry name" value="GT10-like_C_sf"/>
</dbReference>
<dbReference type="InterPro" id="IPR001503">
    <property type="entry name" value="Glyco_trans_10"/>
</dbReference>
<evidence type="ECO:0000256" key="2">
    <source>
        <dbReference type="ARBA" id="ARBA00008919"/>
    </source>
</evidence>
<keyword evidence="5" id="KW-0333">Golgi apparatus</keyword>
<comment type="pathway">
    <text evidence="1">Protein modification; protein glycosylation.</text>
</comment>
<evidence type="ECO:0000313" key="9">
    <source>
        <dbReference type="Proteomes" id="UP001530315"/>
    </source>
</evidence>
<dbReference type="SUPFAM" id="SSF53756">
    <property type="entry name" value="UDP-Glycosyltransferase/glycogen phosphorylase"/>
    <property type="match status" value="1"/>
</dbReference>
<proteinExistence type="inferred from homology"/>
<dbReference type="GO" id="GO:0016757">
    <property type="term" value="F:glycosyltransferase activity"/>
    <property type="evidence" value="ECO:0007669"/>
    <property type="project" value="UniProtKB-UniRule"/>
</dbReference>
<evidence type="ECO:0000256" key="4">
    <source>
        <dbReference type="ARBA" id="ARBA00022679"/>
    </source>
</evidence>
<dbReference type="Gene3D" id="3.40.50.11660">
    <property type="entry name" value="Glycosyl transferase family 10, C-terminal domain"/>
    <property type="match status" value="1"/>
</dbReference>
<dbReference type="InterPro" id="IPR055270">
    <property type="entry name" value="Glyco_tran_10_C"/>
</dbReference>
<sequence>MSLFRQIKASHSCANIDKKSYEIKNNLAIHSQRAPVSDWIEWRDRLAMSQVTKYAKFVDYWMERFDKSNSDRILVSYETLTDDNNGPDEAIRISNFLSQSEGVDPIDPELVPCIWRAVVKYKEQLKDTQEKRPHHGRRRLDPLHHDSQRSGPTERPYTPELLDAMSHMLLGLIQKWGDRHMRLRTVLEGYQQDVHAAYLDLINQSPLSSAHPLPGKNYHVYQVSLADGGSTVLNNLLVGLIDPDAAFKNSSVITKTHDTNLLELYKNERPKFDEIFFVVLNRGTDPKTRIDNEICTYDNVLCIEYEELLYNNIEELHTMVYNIANKFQSRFEYFFGPGLLDESTRKEAVKRLEIIDNAIAALESQAHIVPDAPFTANGQSASNAKELTRVKVNGKSFHIFQVSSPDNEREMDQILANTAVNWLMGLFDQDGDFSFMINNREQTVRQHDMTVPVDSTIVTKTYILDLMMLYKRYRSTFDEILFVVSGSTAEMTADTCQYENVLCIQYEELQFSNQRNMEIVVNDMTNKIQARFEYFFGPDFFGNDRVVSAVRRLEGMVQVAASLANEPFSVTDPKYGIHGRLGSQDGSGAVKHSDLAARQLFYCGGAHGHLKARTTFRYSTFGLWLAKSLFPEFKVDIEITQPGDQVKTTATPLNEVTIKSASVDDLLIVHSHQYCDVSVDAFPGIQLHINTEYYDVHPNHVDNVDGKLTMDYLPPGKKTFVIGLHEDTSQSIRVPSCSMRLWYLHMRGNIDLKRIFDPIHKPKNSRENFMLYINSHYIEYRERAARAIADIAPIHTAGKCQGNFEVHPDIPDDNSAVQCVPFDDKNRPPSIQPIPGHVGTDRQNDNMEAFSRYRYALVMENSDSPGYVSEKILHAFLSGTVPIYYGSRFVFEIFNAKAFIFFDLDMPHQCLSQIQYYEQNPSEYDKMLNEPILAHGQETLERYFSWDETVGNGMLKSRIRQMVGL</sequence>
<feature type="compositionally biased region" description="Basic and acidic residues" evidence="6">
    <location>
        <begin position="139"/>
        <end position="148"/>
    </location>
</feature>
<dbReference type="PANTHER" id="PTHR11929:SF194">
    <property type="entry name" value="ALPHA-(1,3)-FUCOSYLTRANSFERASE 10"/>
    <property type="match status" value="1"/>
</dbReference>
<evidence type="ECO:0000256" key="3">
    <source>
        <dbReference type="ARBA" id="ARBA00022676"/>
    </source>
</evidence>
<dbReference type="GO" id="GO:0032580">
    <property type="term" value="C:Golgi cisterna membrane"/>
    <property type="evidence" value="ECO:0007669"/>
    <property type="project" value="UniProtKB-SubCell"/>
</dbReference>
<dbReference type="Proteomes" id="UP001530315">
    <property type="component" value="Unassembled WGS sequence"/>
</dbReference>
<keyword evidence="5" id="KW-0812">Transmembrane</keyword>
<organism evidence="8 9">
    <name type="scientific">Stephanodiscus triporus</name>
    <dbReference type="NCBI Taxonomy" id="2934178"/>
    <lineage>
        <taxon>Eukaryota</taxon>
        <taxon>Sar</taxon>
        <taxon>Stramenopiles</taxon>
        <taxon>Ochrophyta</taxon>
        <taxon>Bacillariophyta</taxon>
        <taxon>Coscinodiscophyceae</taxon>
        <taxon>Thalassiosirophycidae</taxon>
        <taxon>Stephanodiscales</taxon>
        <taxon>Stephanodiscaceae</taxon>
        <taxon>Stephanodiscus</taxon>
    </lineage>
</organism>
<keyword evidence="4 5" id="KW-0808">Transferase</keyword>
<feature type="domain" description="Fucosyltransferase C-terminal" evidence="7">
    <location>
        <begin position="840"/>
        <end position="926"/>
    </location>
</feature>
<dbReference type="Pfam" id="PF00852">
    <property type="entry name" value="Glyco_transf_10"/>
    <property type="match status" value="1"/>
</dbReference>
<name>A0ABD3MFC7_9STRA</name>
<protein>
    <recommendedName>
        <fullName evidence="5">Fucosyltransferase</fullName>
        <ecNumber evidence="5">2.4.1.-</ecNumber>
    </recommendedName>
</protein>
<comment type="caution">
    <text evidence="8">The sequence shown here is derived from an EMBL/GenBank/DDBJ whole genome shotgun (WGS) entry which is preliminary data.</text>
</comment>
<gene>
    <name evidence="8" type="ORF">ACHAW5_006550</name>
</gene>
<feature type="region of interest" description="Disordered" evidence="6">
    <location>
        <begin position="126"/>
        <end position="158"/>
    </location>
</feature>
<evidence type="ECO:0000259" key="7">
    <source>
        <dbReference type="Pfam" id="PF00852"/>
    </source>
</evidence>
<keyword evidence="5" id="KW-0472">Membrane</keyword>
<evidence type="ECO:0000256" key="5">
    <source>
        <dbReference type="RuleBase" id="RU003832"/>
    </source>
</evidence>